<feature type="region of interest" description="Disordered" evidence="1">
    <location>
        <begin position="1"/>
        <end position="29"/>
    </location>
</feature>
<organism evidence="2 3">
    <name type="scientific">Sciurus vulgaris</name>
    <name type="common">Eurasian red squirrel</name>
    <dbReference type="NCBI Taxonomy" id="55149"/>
    <lineage>
        <taxon>Eukaryota</taxon>
        <taxon>Metazoa</taxon>
        <taxon>Chordata</taxon>
        <taxon>Craniata</taxon>
        <taxon>Vertebrata</taxon>
        <taxon>Euteleostomi</taxon>
        <taxon>Mammalia</taxon>
        <taxon>Eutheria</taxon>
        <taxon>Euarchontoglires</taxon>
        <taxon>Glires</taxon>
        <taxon>Rodentia</taxon>
        <taxon>Sciuromorpha</taxon>
        <taxon>Sciuridae</taxon>
        <taxon>Sciurinae</taxon>
        <taxon>Sciurini</taxon>
        <taxon>Sciurus</taxon>
    </lineage>
</organism>
<gene>
    <name evidence="2" type="primary">TDRP</name>
</gene>
<dbReference type="Ensembl" id="ENSSVLT00005003882.1">
    <property type="protein sequence ID" value="ENSSVLP00005003531.1"/>
    <property type="gene ID" value="ENSSVLG00005002814.1"/>
</dbReference>
<dbReference type="Pfam" id="PF15683">
    <property type="entry name" value="TDRP"/>
    <property type="match status" value="1"/>
</dbReference>
<dbReference type="GO" id="GO:0005829">
    <property type="term" value="C:cytosol"/>
    <property type="evidence" value="ECO:0007669"/>
    <property type="project" value="Ensembl"/>
</dbReference>
<dbReference type="GeneTree" id="ENSGT00390000017888"/>
<evidence type="ECO:0000256" key="1">
    <source>
        <dbReference type="SAM" id="MobiDB-lite"/>
    </source>
</evidence>
<dbReference type="GO" id="GO:0005634">
    <property type="term" value="C:nucleus"/>
    <property type="evidence" value="ECO:0007669"/>
    <property type="project" value="Ensembl"/>
</dbReference>
<reference evidence="2" key="1">
    <citation type="submission" date="2025-08" db="UniProtKB">
        <authorList>
            <consortium name="Ensembl"/>
        </authorList>
    </citation>
    <scope>IDENTIFICATION</scope>
</reference>
<dbReference type="PANTHER" id="PTHR35663:SF1">
    <property type="entry name" value="TESTIS DEVELOPMENT-RELATED PROTEIN"/>
    <property type="match status" value="1"/>
</dbReference>
<dbReference type="InterPro" id="IPR031399">
    <property type="entry name" value="TDRP"/>
</dbReference>
<protein>
    <submittedName>
        <fullName evidence="2">Testis development related protein</fullName>
    </submittedName>
</protein>
<dbReference type="PANTHER" id="PTHR35663">
    <property type="entry name" value="TESTIS DEVELOPMENT-RELATED PROTEIN-RELATED"/>
    <property type="match status" value="1"/>
</dbReference>
<reference evidence="2" key="2">
    <citation type="submission" date="2025-09" db="UniProtKB">
        <authorList>
            <consortium name="Ensembl"/>
        </authorList>
    </citation>
    <scope>IDENTIFICATION</scope>
</reference>
<feature type="region of interest" description="Disordered" evidence="1">
    <location>
        <begin position="116"/>
        <end position="147"/>
    </location>
</feature>
<keyword evidence="3" id="KW-1185">Reference proteome</keyword>
<proteinExistence type="predicted"/>
<dbReference type="AlphaFoldDB" id="A0A8D2AL99"/>
<dbReference type="Proteomes" id="UP000694564">
    <property type="component" value="Chromosome 5"/>
</dbReference>
<sequence>MWKLSRSRVLLDEPPEEEDGLGAAPRSAAALAPAQVQGASFRGWKEVTSLFNKDDEQHLLERCESPKFKGSNVRLKEDSKTEKKAGFWDNLVLKQNVQSRKPDEIEGWEPPQLAQEDAAAGTGDSVQGQQPWTGWEGEDKGSTRYSSLTSSASSARWSLRSAGRLIKEMLNETGFSHLIIFILFGKHDRAHYELKLYVGY</sequence>
<name>A0A8D2AL99_SCIVU</name>
<evidence type="ECO:0000313" key="2">
    <source>
        <dbReference type="Ensembl" id="ENSSVLP00005003531.1"/>
    </source>
</evidence>
<accession>A0A8D2AL99</accession>
<dbReference type="GO" id="GO:0007283">
    <property type="term" value="P:spermatogenesis"/>
    <property type="evidence" value="ECO:0007669"/>
    <property type="project" value="Ensembl"/>
</dbReference>
<dbReference type="OrthoDB" id="9836934at2759"/>
<evidence type="ECO:0000313" key="3">
    <source>
        <dbReference type="Proteomes" id="UP000694564"/>
    </source>
</evidence>